<dbReference type="InterPro" id="IPR024983">
    <property type="entry name" value="CHAT_dom"/>
</dbReference>
<dbReference type="Gene3D" id="1.25.40.10">
    <property type="entry name" value="Tetratricopeptide repeat domain"/>
    <property type="match status" value="3"/>
</dbReference>
<feature type="domain" description="CHAT" evidence="1">
    <location>
        <begin position="974"/>
        <end position="1232"/>
    </location>
</feature>
<sequence length="1233" mass="136294">MKDPIGPLSKFPEIVSSGNNEHGPFRRILGHLRKAQSSSKLPNPELWLVHESILLYCQGKSRRANLLNLLGDLCLHSYKVFQFGDVDALNQAVCVYKDALRYAPGHDVYVADLGTSLLMRYERLGRLEDINEAIASFEQFLALVQPNDPNKILGLQKLGISLIWRFKHLGAQSDLNDSVQWFENAIALAPEGHPERAAASDNLGMSLLKRFGACGEMHDLDQAVLWGETAVNLSQDGDTYKLFRLNNLGISLLTCYEQLGNLHDLDQSVMRIEAAAALTSDNDPEKPSRLSNLGNSLLARFQQLEDVNDLHQSIFMKERAIALTQEGNPSLPTFLDNLGNSLYASYEKFGNINDLTNSIIKLEAAIALTPETHTHRAAMLHNLGNYLLARYEALGDQHDIDDAIERKSAAIALTPDGAPDKAAMLNNFGSSVLARFDQFGSIADLNESIRIKEASIVLTPDGHPDKPSRLNNLGNALLARYEQVGDLRDLHEAVKQQEAAVHLIAEHDYSKSAVSALLQDNLGNAFLRRFQRLRDPSDLDRSVLAKEVAVSLTPDGHPKKPSRLTNMGVSLRIRYEELKNIPDLDRSVEQLAAAVALTPESHPDRPSRLDALGSSLFRRYEHLNSLDDLDTAIQNMQSAVTLIPETHPKRPIFLLNLGIPLLNRFQKLHDPEDSVQLICYFTSAACSATGPACIRFQAAQYWAGHAHALHHPSLLHAYGTAIQLLPELAWLGLTISDRHHLLSQAGQVVRDAAAAAISAHKYQMAIEWLDQGRSIIWSQLLNLRSPVEELREKYSTLADELETLSALLDRMSNPSHVSRETMKPPTLQFTAEKAHEIALRRNHILEKIRGLEGFEGFFSPKKISELSQAATKGPIAILNVSQYGCDALILQPEVPDLVIYVPLQQLTMTRVEQLAKQLVTIVGGPGRNDRLGGSREGHLDPDAQFCEILLELWLKIVCPVLDVLKNHSPKPSPERGLAHVWWCPTGPLAFLPIHAAGMYGPDEPFDHLISSYTPSLSALIQSLRSQSSPSKDLQLLAVTQPTAENQDYIPGTKDEVRNIKQQVNGKTSVLWLNEEMATIQNVETGIQESRWVHFACHGVQSASNPTDSALLLAGSSRLTLSDIIKLSLPNADLAFLSACQTATGSQELQDESVHLAAGMMLAGYRGVIGTMWSIRDQDAPQVAADVYSHLFKISPPESTKAAEALHLAVRKLQEKLGANNSFRRWVPFIHFGV</sequence>
<reference evidence="2" key="1">
    <citation type="submission" date="2023-03" db="EMBL/GenBank/DDBJ databases">
        <title>Massive genome expansion in bonnet fungi (Mycena s.s.) driven by repeated elements and novel gene families across ecological guilds.</title>
        <authorList>
            <consortium name="Lawrence Berkeley National Laboratory"/>
            <person name="Harder C.B."/>
            <person name="Miyauchi S."/>
            <person name="Viragh M."/>
            <person name="Kuo A."/>
            <person name="Thoen E."/>
            <person name="Andreopoulos B."/>
            <person name="Lu D."/>
            <person name="Skrede I."/>
            <person name="Drula E."/>
            <person name="Henrissat B."/>
            <person name="Morin E."/>
            <person name="Kohler A."/>
            <person name="Barry K."/>
            <person name="LaButti K."/>
            <person name="Morin E."/>
            <person name="Salamov A."/>
            <person name="Lipzen A."/>
            <person name="Mereny Z."/>
            <person name="Hegedus B."/>
            <person name="Baldrian P."/>
            <person name="Stursova M."/>
            <person name="Weitz H."/>
            <person name="Taylor A."/>
            <person name="Grigoriev I.V."/>
            <person name="Nagy L.G."/>
            <person name="Martin F."/>
            <person name="Kauserud H."/>
        </authorList>
    </citation>
    <scope>NUCLEOTIDE SEQUENCE</scope>
    <source>
        <strain evidence="2">9284</strain>
    </source>
</reference>
<dbReference type="SUPFAM" id="SSF81901">
    <property type="entry name" value="HCP-like"/>
    <property type="match status" value="1"/>
</dbReference>
<dbReference type="Proteomes" id="UP001221142">
    <property type="component" value="Unassembled WGS sequence"/>
</dbReference>
<dbReference type="AlphaFoldDB" id="A0AAD7C902"/>
<dbReference type="PANTHER" id="PTHR19959:SF119">
    <property type="entry name" value="FUNGAL LIPASE-LIKE DOMAIN-CONTAINING PROTEIN"/>
    <property type="match status" value="1"/>
</dbReference>
<dbReference type="Pfam" id="PF12770">
    <property type="entry name" value="CHAT"/>
    <property type="match status" value="1"/>
</dbReference>
<dbReference type="EMBL" id="JARKIF010000004">
    <property type="protein sequence ID" value="KAJ7641886.1"/>
    <property type="molecule type" value="Genomic_DNA"/>
</dbReference>
<dbReference type="SUPFAM" id="SSF48452">
    <property type="entry name" value="TPR-like"/>
    <property type="match status" value="1"/>
</dbReference>
<proteinExistence type="predicted"/>
<keyword evidence="3" id="KW-1185">Reference proteome</keyword>
<evidence type="ECO:0000313" key="2">
    <source>
        <dbReference type="EMBL" id="KAJ7641886.1"/>
    </source>
</evidence>
<accession>A0AAD7C902</accession>
<evidence type="ECO:0000313" key="3">
    <source>
        <dbReference type="Proteomes" id="UP001221142"/>
    </source>
</evidence>
<evidence type="ECO:0000259" key="1">
    <source>
        <dbReference type="Pfam" id="PF12770"/>
    </source>
</evidence>
<dbReference type="PANTHER" id="PTHR19959">
    <property type="entry name" value="KINESIN LIGHT CHAIN"/>
    <property type="match status" value="1"/>
</dbReference>
<comment type="caution">
    <text evidence="2">The sequence shown here is derived from an EMBL/GenBank/DDBJ whole genome shotgun (WGS) entry which is preliminary data.</text>
</comment>
<name>A0AAD7C902_9AGAR</name>
<dbReference type="InterPro" id="IPR011990">
    <property type="entry name" value="TPR-like_helical_dom_sf"/>
</dbReference>
<organism evidence="2 3">
    <name type="scientific">Roridomyces roridus</name>
    <dbReference type="NCBI Taxonomy" id="1738132"/>
    <lineage>
        <taxon>Eukaryota</taxon>
        <taxon>Fungi</taxon>
        <taxon>Dikarya</taxon>
        <taxon>Basidiomycota</taxon>
        <taxon>Agaricomycotina</taxon>
        <taxon>Agaricomycetes</taxon>
        <taxon>Agaricomycetidae</taxon>
        <taxon>Agaricales</taxon>
        <taxon>Marasmiineae</taxon>
        <taxon>Mycenaceae</taxon>
        <taxon>Roridomyces</taxon>
    </lineage>
</organism>
<gene>
    <name evidence="2" type="ORF">FB45DRAFT_738390</name>
</gene>
<protein>
    <submittedName>
        <fullName evidence="2">CHAT domain-containing protein</fullName>
    </submittedName>
</protein>